<feature type="compositionally biased region" description="Polar residues" evidence="7">
    <location>
        <begin position="552"/>
        <end position="577"/>
    </location>
</feature>
<dbReference type="PROSITE" id="PS51670">
    <property type="entry name" value="SHKT"/>
    <property type="match status" value="1"/>
</dbReference>
<evidence type="ECO:0000256" key="5">
    <source>
        <dbReference type="ARBA" id="ARBA00022989"/>
    </source>
</evidence>
<dbReference type="PANTHER" id="PTHR31485:SF7">
    <property type="entry name" value="PEPTIDYL SERINE ALPHA-GALACTOSYLTRANSFERASE"/>
    <property type="match status" value="1"/>
</dbReference>
<feature type="region of interest" description="Disordered" evidence="7">
    <location>
        <begin position="550"/>
        <end position="592"/>
    </location>
</feature>
<dbReference type="Pfam" id="PF01549">
    <property type="entry name" value="ShK"/>
    <property type="match status" value="1"/>
</dbReference>
<dbReference type="InterPro" id="IPR044845">
    <property type="entry name" value="HPAT/SRGT1-like"/>
</dbReference>
<dbReference type="InterPro" id="IPR056508">
    <property type="entry name" value="HPAT-like"/>
</dbReference>
<proteinExistence type="predicted"/>
<feature type="domain" description="ShKT" evidence="9">
    <location>
        <begin position="338"/>
        <end position="372"/>
    </location>
</feature>
<feature type="region of interest" description="Disordered" evidence="7">
    <location>
        <begin position="437"/>
        <end position="476"/>
    </location>
</feature>
<gene>
    <name evidence="10" type="ORF">WJX73_010859</name>
</gene>
<keyword evidence="3" id="KW-0808">Transferase</keyword>
<sequence length="639" mass="70303">MSCTPEQLAKFKDLEGVPTHIAPSWTVHPITKDVYSGINKPVAVLDWLEKVKPKEEYILIIDADMIMRKPMLPEDLGAGPGWAVSAYFGYMAGVNNQLALKHVPQVLPRNDTFAGPKGRRGDQVGGFTLMATADLMRVAPLWVNFSTAVREDPDAWNLTGDAFTHHPGEKPWISEMYGYSFGCSAADVWHHTDASSMLYPGYVPRDVTDLPRVLHYGLRWDIEGDSPWEFDKHWYQGFDVLACPPYPAMQPKERPMQGLFQHPPHPSTLKTHSMNYVRDLLSIEVIATVNEAICEYHQRTCPPDEEMEAQCAKALEIVGAVDRALKSVQTDPAFKDACEDSDPRCGGWAKAGECDHNPGFMLSACKLACNKCPHHQAQIVSPDLTHADHSVHVVTQKHATPDDHANTTVQLSNVKALEDHPLRVAHSEEGKTNAAILHEGTGGGQTAGKANTLPEKDRAAHPPPVTQQTLVKPPVPNAKPAWTKKGHMSFRGVGQLSVADETILRLKKACTSNPGMTMTQVRECLAAAEAGRGYEGGQAGALQIPHTEDATHQLQQSLRAQSEHQMQGGQESSSARQLQEGRERLQDATRPPDARRGMLAAFIGAGGDLGVMMMLAVVLLWWCYCRPSARKASKHRRID</sequence>
<comment type="subcellular location">
    <subcellularLocation>
        <location evidence="1">Membrane</location>
        <topology evidence="1">Single-pass membrane protein</topology>
    </subcellularLocation>
</comment>
<protein>
    <recommendedName>
        <fullName evidence="9">ShKT domain-containing protein</fullName>
    </recommendedName>
</protein>
<keyword evidence="2" id="KW-0328">Glycosyltransferase</keyword>
<dbReference type="Proteomes" id="UP001465755">
    <property type="component" value="Unassembled WGS sequence"/>
</dbReference>
<reference evidence="10 11" key="1">
    <citation type="journal article" date="2024" name="Nat. Commun.">
        <title>Phylogenomics reveals the evolutionary origins of lichenization in chlorophyte algae.</title>
        <authorList>
            <person name="Puginier C."/>
            <person name="Libourel C."/>
            <person name="Otte J."/>
            <person name="Skaloud P."/>
            <person name="Haon M."/>
            <person name="Grisel S."/>
            <person name="Petersen M."/>
            <person name="Berrin J.G."/>
            <person name="Delaux P.M."/>
            <person name="Dal Grande F."/>
            <person name="Keller J."/>
        </authorList>
    </citation>
    <scope>NUCLEOTIDE SEQUENCE [LARGE SCALE GENOMIC DNA]</scope>
    <source>
        <strain evidence="10 11">SAG 2036</strain>
    </source>
</reference>
<dbReference type="Pfam" id="PF23452">
    <property type="entry name" value="HPAT"/>
    <property type="match status" value="1"/>
</dbReference>
<dbReference type="SMART" id="SM00254">
    <property type="entry name" value="ShKT"/>
    <property type="match status" value="1"/>
</dbReference>
<keyword evidence="6 8" id="KW-0472">Membrane</keyword>
<name>A0AAW1PMX1_9CHLO</name>
<evidence type="ECO:0000256" key="3">
    <source>
        <dbReference type="ARBA" id="ARBA00022679"/>
    </source>
</evidence>
<evidence type="ECO:0000313" key="10">
    <source>
        <dbReference type="EMBL" id="KAK9809464.1"/>
    </source>
</evidence>
<dbReference type="InterPro" id="IPR003582">
    <property type="entry name" value="ShKT_dom"/>
</dbReference>
<evidence type="ECO:0000256" key="6">
    <source>
        <dbReference type="ARBA" id="ARBA00023136"/>
    </source>
</evidence>
<dbReference type="GO" id="GO:0016020">
    <property type="term" value="C:membrane"/>
    <property type="evidence" value="ECO:0007669"/>
    <property type="project" value="UniProtKB-SubCell"/>
</dbReference>
<keyword evidence="11" id="KW-1185">Reference proteome</keyword>
<accession>A0AAW1PMX1</accession>
<dbReference type="AlphaFoldDB" id="A0AAW1PMX1"/>
<keyword evidence="5 8" id="KW-1133">Transmembrane helix</keyword>
<comment type="caution">
    <text evidence="10">The sequence shown here is derived from an EMBL/GenBank/DDBJ whole genome shotgun (WGS) entry which is preliminary data.</text>
</comment>
<evidence type="ECO:0000259" key="9">
    <source>
        <dbReference type="PROSITE" id="PS51670"/>
    </source>
</evidence>
<evidence type="ECO:0000256" key="1">
    <source>
        <dbReference type="ARBA" id="ARBA00004167"/>
    </source>
</evidence>
<dbReference type="PANTHER" id="PTHR31485">
    <property type="entry name" value="PEPTIDYL SERINE ALPHA-GALACTOSYLTRANSFERASE"/>
    <property type="match status" value="1"/>
</dbReference>
<evidence type="ECO:0000256" key="7">
    <source>
        <dbReference type="SAM" id="MobiDB-lite"/>
    </source>
</evidence>
<evidence type="ECO:0000256" key="4">
    <source>
        <dbReference type="ARBA" id="ARBA00022692"/>
    </source>
</evidence>
<dbReference type="EMBL" id="JALJOQ010000020">
    <property type="protein sequence ID" value="KAK9809464.1"/>
    <property type="molecule type" value="Genomic_DNA"/>
</dbReference>
<organism evidence="10 11">
    <name type="scientific">Symbiochloris irregularis</name>
    <dbReference type="NCBI Taxonomy" id="706552"/>
    <lineage>
        <taxon>Eukaryota</taxon>
        <taxon>Viridiplantae</taxon>
        <taxon>Chlorophyta</taxon>
        <taxon>core chlorophytes</taxon>
        <taxon>Trebouxiophyceae</taxon>
        <taxon>Trebouxiales</taxon>
        <taxon>Trebouxiaceae</taxon>
        <taxon>Symbiochloris</taxon>
    </lineage>
</organism>
<evidence type="ECO:0000256" key="8">
    <source>
        <dbReference type="SAM" id="Phobius"/>
    </source>
</evidence>
<feature type="compositionally biased region" description="Basic and acidic residues" evidence="7">
    <location>
        <begin position="579"/>
        <end position="592"/>
    </location>
</feature>
<dbReference type="GO" id="GO:0016757">
    <property type="term" value="F:glycosyltransferase activity"/>
    <property type="evidence" value="ECO:0007669"/>
    <property type="project" value="UniProtKB-KW"/>
</dbReference>
<evidence type="ECO:0000256" key="2">
    <source>
        <dbReference type="ARBA" id="ARBA00022676"/>
    </source>
</evidence>
<keyword evidence="4 8" id="KW-0812">Transmembrane</keyword>
<feature type="transmembrane region" description="Helical" evidence="8">
    <location>
        <begin position="598"/>
        <end position="624"/>
    </location>
</feature>
<evidence type="ECO:0000313" key="11">
    <source>
        <dbReference type="Proteomes" id="UP001465755"/>
    </source>
</evidence>